<dbReference type="InterPro" id="IPR051534">
    <property type="entry name" value="CBASS_pafABC_assoc_protein"/>
</dbReference>
<dbReference type="Proteomes" id="UP000655868">
    <property type="component" value="Unassembled WGS sequence"/>
</dbReference>
<proteinExistence type="predicted"/>
<dbReference type="PANTHER" id="PTHR34580">
    <property type="match status" value="1"/>
</dbReference>
<dbReference type="RefSeq" id="WP_199704296.1">
    <property type="nucleotide sequence ID" value="NZ_JAEMNV010000003.1"/>
</dbReference>
<dbReference type="Gene3D" id="1.10.10.10">
    <property type="entry name" value="Winged helix-like DNA-binding domain superfamily/Winged helix DNA-binding domain"/>
    <property type="match status" value="1"/>
</dbReference>
<evidence type="ECO:0000259" key="1">
    <source>
        <dbReference type="Pfam" id="PF08279"/>
    </source>
</evidence>
<dbReference type="SUPFAM" id="SSF46785">
    <property type="entry name" value="Winged helix' DNA-binding domain"/>
    <property type="match status" value="1"/>
</dbReference>
<feature type="domain" description="Helix-turn-helix type 11" evidence="1">
    <location>
        <begin position="10"/>
        <end position="59"/>
    </location>
</feature>
<gene>
    <name evidence="4" type="ORF">JGU71_11750</name>
</gene>
<dbReference type="PROSITE" id="PS52050">
    <property type="entry name" value="WYL"/>
    <property type="match status" value="1"/>
</dbReference>
<feature type="domain" description="WYL" evidence="2">
    <location>
        <begin position="142"/>
        <end position="200"/>
    </location>
</feature>
<comment type="caution">
    <text evidence="4">The sequence shown here is derived from an EMBL/GenBank/DDBJ whole genome shotgun (WGS) entry which is preliminary data.</text>
</comment>
<feature type="domain" description="WCX" evidence="3">
    <location>
        <begin position="233"/>
        <end position="311"/>
    </location>
</feature>
<evidence type="ECO:0000259" key="2">
    <source>
        <dbReference type="Pfam" id="PF13280"/>
    </source>
</evidence>
<evidence type="ECO:0000313" key="5">
    <source>
        <dbReference type="Proteomes" id="UP000655868"/>
    </source>
</evidence>
<evidence type="ECO:0000313" key="4">
    <source>
        <dbReference type="EMBL" id="MBJ8339560.1"/>
    </source>
</evidence>
<protein>
    <submittedName>
        <fullName evidence="4">YafY family transcriptional regulator</fullName>
    </submittedName>
</protein>
<organism evidence="4 5">
    <name type="scientific">Antrihabitans stalagmiti</name>
    <dbReference type="NCBI Taxonomy" id="2799499"/>
    <lineage>
        <taxon>Bacteria</taxon>
        <taxon>Bacillati</taxon>
        <taxon>Actinomycetota</taxon>
        <taxon>Actinomycetes</taxon>
        <taxon>Mycobacteriales</taxon>
        <taxon>Nocardiaceae</taxon>
        <taxon>Antrihabitans</taxon>
    </lineage>
</organism>
<dbReference type="Pfam" id="PF13280">
    <property type="entry name" value="WYL"/>
    <property type="match status" value="1"/>
</dbReference>
<dbReference type="Pfam" id="PF08279">
    <property type="entry name" value="HTH_11"/>
    <property type="match status" value="1"/>
</dbReference>
<dbReference type="InterPro" id="IPR013196">
    <property type="entry name" value="HTH_11"/>
</dbReference>
<name>A0A934NQV0_9NOCA</name>
<evidence type="ECO:0000259" key="3">
    <source>
        <dbReference type="Pfam" id="PF25583"/>
    </source>
</evidence>
<sequence>MRSSRLVEMMLRLQGSRRTTAAALAADLGVSLRTVYRDIADLSAAGVPLWTETGRNGGIRLLDGWQSKLSGLTGAETSALMLLGVPALADDLGLGSVAASAESKLLGALPLPLRIGAEQWRDRLYVDTPGWFRRPRTKDPQLPTVADAVLQGRRLRMDYRGSQRTVDPLGLVAKAAVWYLVARSRGRILSYRTSRITSAVVLADTFDRPDGFDLAAWWEHAEAEFDRSLLRFAATLRLSPTAWRDIAHHIGTEAARVTPSAPDESGWVTVELRLESEEVALGQLTALGAGVEVVAPQSLRRRLGAVGAAMAARNAR</sequence>
<reference evidence="4" key="1">
    <citation type="submission" date="2020-12" db="EMBL/GenBank/DDBJ databases">
        <title>Antrihabitans popcorni sp. nov. and Antrihabitans auranticaus sp. nov., isolated from a larva cave.</title>
        <authorList>
            <person name="Lee S.D."/>
            <person name="Kim I.S."/>
        </authorList>
    </citation>
    <scope>NUCLEOTIDE SEQUENCE</scope>
    <source>
        <strain evidence="4">YC3-6</strain>
    </source>
</reference>
<dbReference type="EMBL" id="JAEMNV010000003">
    <property type="protein sequence ID" value="MBJ8339560.1"/>
    <property type="molecule type" value="Genomic_DNA"/>
</dbReference>
<dbReference type="PANTHER" id="PTHR34580:SF1">
    <property type="entry name" value="PROTEIN PAFC"/>
    <property type="match status" value="1"/>
</dbReference>
<dbReference type="InterPro" id="IPR057727">
    <property type="entry name" value="WCX_dom"/>
</dbReference>
<dbReference type="AlphaFoldDB" id="A0A934NQV0"/>
<dbReference type="InterPro" id="IPR036390">
    <property type="entry name" value="WH_DNA-bd_sf"/>
</dbReference>
<dbReference type="Pfam" id="PF25583">
    <property type="entry name" value="WCX"/>
    <property type="match status" value="1"/>
</dbReference>
<keyword evidence="5" id="KW-1185">Reference proteome</keyword>
<dbReference type="InterPro" id="IPR036388">
    <property type="entry name" value="WH-like_DNA-bd_sf"/>
</dbReference>
<dbReference type="InterPro" id="IPR026881">
    <property type="entry name" value="WYL_dom"/>
</dbReference>
<accession>A0A934NQV0</accession>